<dbReference type="RefSeq" id="WP_189065414.1">
    <property type="nucleotide sequence ID" value="NZ_BMQM01000017.1"/>
</dbReference>
<evidence type="ECO:0000313" key="2">
    <source>
        <dbReference type="Proteomes" id="UP000634308"/>
    </source>
</evidence>
<dbReference type="EMBL" id="BMQM01000017">
    <property type="protein sequence ID" value="GGR62689.1"/>
    <property type="molecule type" value="Genomic_DNA"/>
</dbReference>
<protein>
    <submittedName>
        <fullName evidence="1">Uncharacterized protein</fullName>
    </submittedName>
</protein>
<proteinExistence type="predicted"/>
<comment type="caution">
    <text evidence="1">The sequence shown here is derived from an EMBL/GenBank/DDBJ whole genome shotgun (WGS) entry which is preliminary data.</text>
</comment>
<name>A0ABQ2RSY1_9DEIO</name>
<reference evidence="2" key="1">
    <citation type="journal article" date="2019" name="Int. J. Syst. Evol. Microbiol.">
        <title>The Global Catalogue of Microorganisms (GCM) 10K type strain sequencing project: providing services to taxonomists for standard genome sequencing and annotation.</title>
        <authorList>
            <consortium name="The Broad Institute Genomics Platform"/>
            <consortium name="The Broad Institute Genome Sequencing Center for Infectious Disease"/>
            <person name="Wu L."/>
            <person name="Ma J."/>
        </authorList>
    </citation>
    <scope>NUCLEOTIDE SEQUENCE [LARGE SCALE GENOMIC DNA]</scope>
    <source>
        <strain evidence="2">JCM 31404</strain>
    </source>
</reference>
<accession>A0ABQ2RSY1</accession>
<keyword evidence="2" id="KW-1185">Reference proteome</keyword>
<organism evidence="1 2">
    <name type="scientific">Deinococcus seoulensis</name>
    <dbReference type="NCBI Taxonomy" id="1837379"/>
    <lineage>
        <taxon>Bacteria</taxon>
        <taxon>Thermotogati</taxon>
        <taxon>Deinococcota</taxon>
        <taxon>Deinococci</taxon>
        <taxon>Deinococcales</taxon>
        <taxon>Deinococcaceae</taxon>
        <taxon>Deinococcus</taxon>
    </lineage>
</organism>
<evidence type="ECO:0000313" key="1">
    <source>
        <dbReference type="EMBL" id="GGR62689.1"/>
    </source>
</evidence>
<dbReference type="Proteomes" id="UP000634308">
    <property type="component" value="Unassembled WGS sequence"/>
</dbReference>
<sequence>MRDLNRLQFMAAPQGNQPDRVAVAVVGGEVVGYARTLADALVLEAGWHAYMRQRPRAHGGNARERHHWYRGWDRARAWVKQRARTHPRRAA</sequence>
<gene>
    <name evidence="1" type="ORF">GCM10008959_25910</name>
</gene>